<protein>
    <submittedName>
        <fullName evidence="2">Uncharacterized protein</fullName>
    </submittedName>
</protein>
<dbReference type="AlphaFoldDB" id="A0A9N8DXY5"/>
<dbReference type="EMBL" id="CAICTM010000452">
    <property type="protein sequence ID" value="CAB9510787.1"/>
    <property type="molecule type" value="Genomic_DNA"/>
</dbReference>
<organism evidence="2 3">
    <name type="scientific">Seminavis robusta</name>
    <dbReference type="NCBI Taxonomy" id="568900"/>
    <lineage>
        <taxon>Eukaryota</taxon>
        <taxon>Sar</taxon>
        <taxon>Stramenopiles</taxon>
        <taxon>Ochrophyta</taxon>
        <taxon>Bacillariophyta</taxon>
        <taxon>Bacillariophyceae</taxon>
        <taxon>Bacillariophycidae</taxon>
        <taxon>Naviculales</taxon>
        <taxon>Naviculaceae</taxon>
        <taxon>Seminavis</taxon>
    </lineage>
</organism>
<dbReference type="Proteomes" id="UP001153069">
    <property type="component" value="Unassembled WGS sequence"/>
</dbReference>
<accession>A0A9N8DXY5</accession>
<dbReference type="PANTHER" id="PTHR31485">
    <property type="entry name" value="PEPTIDYL SERINE ALPHA-GALACTOSYLTRANSFERASE"/>
    <property type="match status" value="1"/>
</dbReference>
<dbReference type="GO" id="GO:0016757">
    <property type="term" value="F:glycosyltransferase activity"/>
    <property type="evidence" value="ECO:0007669"/>
    <property type="project" value="InterPro"/>
</dbReference>
<name>A0A9N8DXY5_9STRA</name>
<evidence type="ECO:0000313" key="3">
    <source>
        <dbReference type="Proteomes" id="UP001153069"/>
    </source>
</evidence>
<keyword evidence="1" id="KW-1133">Transmembrane helix</keyword>
<dbReference type="OrthoDB" id="2015991at2759"/>
<sequence>MVRLKKLQRRPLLRKRRQADPIISSSGSPKGRRWFALTPLNCLACVCLFLNVLVLSLTLMINRRLKQKGNVVPNQTPPPERISSSVATVAAAKGDFKISSSHGASNYLVPPAKVKESPTPLHIVFHTDCRDPTQDWQAYVLFYGIYKMKQPGEVTRVISGCQQEGRKMSLETTHKTQIEPMGVLASGSASRFHVHFAPAHPHQAEIGSLRKHMKYFNRPFGIYHWMEHVLGYSEQKPNNAHDGTVIIVMDCDMIVMRPLTADFGMEELWKKQLNPQLQGQPQRVQPGHPMAQHTAFPSQWWNELEVGTVSSPAIQPGLTKLQQMLRSDVDNHYATGLPILAAASDFYPLVQKWSAVAFPLFEALQEKILREPHGPYALAAAELQKPHQLAESFSIQGHKEPGFGLLEAHFSGYEGAALLSRPDAQCRQTPVELKPHILQYSKRYGLGNFIIGKHYMPKNFMGTMDACDQPLYAEPPDNIAELFRYYMDPELKQRVEIEKEMHILQMSVMLCEIIQAFNEAATNWKQRHCTQARVNIDKQLQFEDGEPPKSRRER</sequence>
<proteinExistence type="predicted"/>
<comment type="caution">
    <text evidence="2">The sequence shown here is derived from an EMBL/GenBank/DDBJ whole genome shotgun (WGS) entry which is preliminary data.</text>
</comment>
<keyword evidence="1" id="KW-0812">Transmembrane</keyword>
<feature type="transmembrane region" description="Helical" evidence="1">
    <location>
        <begin position="34"/>
        <end position="61"/>
    </location>
</feature>
<reference evidence="2" key="1">
    <citation type="submission" date="2020-06" db="EMBL/GenBank/DDBJ databases">
        <authorList>
            <consortium name="Plant Systems Biology data submission"/>
        </authorList>
    </citation>
    <scope>NUCLEOTIDE SEQUENCE</scope>
    <source>
        <strain evidence="2">D6</strain>
    </source>
</reference>
<dbReference type="InterPro" id="IPR044845">
    <property type="entry name" value="HPAT/SRGT1-like"/>
</dbReference>
<keyword evidence="1" id="KW-0472">Membrane</keyword>
<evidence type="ECO:0000313" key="2">
    <source>
        <dbReference type="EMBL" id="CAB9510787.1"/>
    </source>
</evidence>
<dbReference type="PANTHER" id="PTHR31485:SF7">
    <property type="entry name" value="PEPTIDYL SERINE ALPHA-GALACTOSYLTRANSFERASE"/>
    <property type="match status" value="1"/>
</dbReference>
<keyword evidence="3" id="KW-1185">Reference proteome</keyword>
<evidence type="ECO:0000256" key="1">
    <source>
        <dbReference type="SAM" id="Phobius"/>
    </source>
</evidence>
<gene>
    <name evidence="2" type="ORF">SEMRO_453_G146010.1</name>
</gene>